<organism evidence="2 3">
    <name type="scientific">Labeo rohita</name>
    <name type="common">Indian major carp</name>
    <name type="synonym">Cyprinus rohita</name>
    <dbReference type="NCBI Taxonomy" id="84645"/>
    <lineage>
        <taxon>Eukaryota</taxon>
        <taxon>Metazoa</taxon>
        <taxon>Chordata</taxon>
        <taxon>Craniata</taxon>
        <taxon>Vertebrata</taxon>
        <taxon>Euteleostomi</taxon>
        <taxon>Actinopterygii</taxon>
        <taxon>Neopterygii</taxon>
        <taxon>Teleostei</taxon>
        <taxon>Ostariophysi</taxon>
        <taxon>Cypriniformes</taxon>
        <taxon>Cyprinidae</taxon>
        <taxon>Labeoninae</taxon>
        <taxon>Labeonini</taxon>
        <taxon>Labeo</taxon>
    </lineage>
</organism>
<proteinExistence type="predicted"/>
<feature type="compositionally biased region" description="Basic and acidic residues" evidence="1">
    <location>
        <begin position="1"/>
        <end position="10"/>
    </location>
</feature>
<keyword evidence="3" id="KW-1185">Reference proteome</keyword>
<dbReference type="EMBL" id="JACTAM010000011">
    <property type="protein sequence ID" value="KAI2659185.1"/>
    <property type="molecule type" value="Genomic_DNA"/>
</dbReference>
<name>A0ABQ8M8I0_LABRO</name>
<protein>
    <submittedName>
        <fullName evidence="2">Laminin subunit beta-4</fullName>
    </submittedName>
</protein>
<evidence type="ECO:0000313" key="2">
    <source>
        <dbReference type="EMBL" id="KAI2659185.1"/>
    </source>
</evidence>
<sequence>MQLAAAREENQSVTRKLKAQEKELQMRREHLNKRAENVKKDQEKLRQFKLENEETLKKNEARRLCAIERIKENKAKIKVTEEDIKKLKERYEALLARKELLELQVKQHQESTAKMPGKIEDTGRDSDCGGMQSIREEILEKWDNEEKEAESKKLEEIKRDELRSATEREALQCAQIKARIHSIYELIAPYWRVSVNIKDPYRQLELLGESGEVVAVVDVEPAVVELMDSVVLYIGHVSSILDGGTETFVHSLQPVTCTTPVKTTQKNDNVQNQGAWEESL</sequence>
<feature type="region of interest" description="Disordered" evidence="1">
    <location>
        <begin position="1"/>
        <end position="22"/>
    </location>
</feature>
<evidence type="ECO:0000256" key="1">
    <source>
        <dbReference type="SAM" id="MobiDB-lite"/>
    </source>
</evidence>
<gene>
    <name evidence="2" type="ORF">H4Q32_023419</name>
</gene>
<dbReference type="Proteomes" id="UP000830375">
    <property type="component" value="Unassembled WGS sequence"/>
</dbReference>
<feature type="region of interest" description="Disordered" evidence="1">
    <location>
        <begin position="107"/>
        <end position="127"/>
    </location>
</feature>
<accession>A0ABQ8M8I0</accession>
<evidence type="ECO:0000313" key="3">
    <source>
        <dbReference type="Proteomes" id="UP000830375"/>
    </source>
</evidence>
<comment type="caution">
    <text evidence="2">The sequence shown here is derived from an EMBL/GenBank/DDBJ whole genome shotgun (WGS) entry which is preliminary data.</text>
</comment>
<reference evidence="2 3" key="1">
    <citation type="submission" date="2022-01" db="EMBL/GenBank/DDBJ databases">
        <title>A high-quality chromosome-level genome assembly of rohu carp, Labeo rohita.</title>
        <authorList>
            <person name="Arick M.A. II"/>
            <person name="Hsu C.-Y."/>
            <person name="Magbanua Z."/>
            <person name="Pechanova O."/>
            <person name="Grover C."/>
            <person name="Miller E."/>
            <person name="Thrash A."/>
            <person name="Ezzel L."/>
            <person name="Alam S."/>
            <person name="Benzie J."/>
            <person name="Hamilton M."/>
            <person name="Karsi A."/>
            <person name="Lawrence M.L."/>
            <person name="Peterson D.G."/>
        </authorList>
    </citation>
    <scope>NUCLEOTIDE SEQUENCE [LARGE SCALE GENOMIC DNA]</scope>
    <source>
        <strain evidence="3">BAU-BD-2019</strain>
        <tissue evidence="2">Blood</tissue>
    </source>
</reference>